<dbReference type="Proteomes" id="UP001146120">
    <property type="component" value="Unassembled WGS sequence"/>
</dbReference>
<keyword evidence="3" id="KW-1185">Reference proteome</keyword>
<feature type="non-terminal residue" evidence="2">
    <location>
        <position position="1"/>
    </location>
</feature>
<accession>A0AAV2ZFK3</accession>
<proteinExistence type="predicted"/>
<dbReference type="InterPro" id="IPR001005">
    <property type="entry name" value="SANT/Myb"/>
</dbReference>
<dbReference type="PANTHER" id="PTHR45125:SF3">
    <property type="entry name" value="NO-APICAL-MERISTEM-ASSOCIATED CARBOXY-TERMINAL DOMAIN PROTEIN"/>
    <property type="match status" value="1"/>
</dbReference>
<evidence type="ECO:0000313" key="2">
    <source>
        <dbReference type="EMBL" id="DBA05302.1"/>
    </source>
</evidence>
<dbReference type="PROSITE" id="PS50090">
    <property type="entry name" value="MYB_LIKE"/>
    <property type="match status" value="1"/>
</dbReference>
<evidence type="ECO:0000259" key="1">
    <source>
        <dbReference type="PROSITE" id="PS50090"/>
    </source>
</evidence>
<gene>
    <name evidence="2" type="ORF">N0F65_007464</name>
</gene>
<name>A0AAV2ZFK3_9STRA</name>
<feature type="domain" description="Myb-like" evidence="1">
    <location>
        <begin position="1"/>
        <end position="63"/>
    </location>
</feature>
<reference evidence="2" key="2">
    <citation type="journal article" date="2023" name="Microbiol Resour">
        <title>Decontamination and Annotation of the Draft Genome Sequence of the Oomycete Lagenidium giganteum ARSEF 373.</title>
        <authorList>
            <person name="Morgan W.R."/>
            <person name="Tartar A."/>
        </authorList>
    </citation>
    <scope>NUCLEOTIDE SEQUENCE</scope>
    <source>
        <strain evidence="2">ARSEF 373</strain>
    </source>
</reference>
<reference evidence="2" key="1">
    <citation type="submission" date="2022-11" db="EMBL/GenBank/DDBJ databases">
        <authorList>
            <person name="Morgan W.R."/>
            <person name="Tartar A."/>
        </authorList>
    </citation>
    <scope>NUCLEOTIDE SEQUENCE</scope>
    <source>
        <strain evidence="2">ARSEF 373</strain>
    </source>
</reference>
<dbReference type="EMBL" id="DAKRPA010000001">
    <property type="protein sequence ID" value="DBA05302.1"/>
    <property type="molecule type" value="Genomic_DNA"/>
</dbReference>
<protein>
    <recommendedName>
        <fullName evidence="1">Myb-like domain-containing protein</fullName>
    </recommendedName>
</protein>
<dbReference type="PANTHER" id="PTHR45125">
    <property type="entry name" value="F21J9.4-RELATED"/>
    <property type="match status" value="1"/>
</dbReference>
<evidence type="ECO:0000313" key="3">
    <source>
        <dbReference type="Proteomes" id="UP001146120"/>
    </source>
</evidence>
<dbReference type="AlphaFoldDB" id="A0AAV2ZFK3"/>
<organism evidence="2 3">
    <name type="scientific">Lagenidium giganteum</name>
    <dbReference type="NCBI Taxonomy" id="4803"/>
    <lineage>
        <taxon>Eukaryota</taxon>
        <taxon>Sar</taxon>
        <taxon>Stramenopiles</taxon>
        <taxon>Oomycota</taxon>
        <taxon>Peronosporomycetes</taxon>
        <taxon>Pythiales</taxon>
        <taxon>Pythiaceae</taxon>
    </lineage>
</organism>
<sequence length="72" mass="8217">EKWSLTEDEALSRAWDQSTANSAKGADQTSAALWGSIKQHFERLAAGHQRSLNALRNRWTDIQHDVNKVREK</sequence>
<comment type="caution">
    <text evidence="2">The sequence shown here is derived from an EMBL/GenBank/DDBJ whole genome shotgun (WGS) entry which is preliminary data.</text>
</comment>